<feature type="region of interest" description="Disordered" evidence="1">
    <location>
        <begin position="1"/>
        <end position="56"/>
    </location>
</feature>
<feature type="compositionally biased region" description="Gly residues" evidence="1">
    <location>
        <begin position="1"/>
        <end position="24"/>
    </location>
</feature>
<accession>A0AAP0I7X8</accession>
<evidence type="ECO:0000256" key="1">
    <source>
        <dbReference type="SAM" id="MobiDB-lite"/>
    </source>
</evidence>
<reference evidence="2 3" key="1">
    <citation type="submission" date="2024-01" db="EMBL/GenBank/DDBJ databases">
        <title>Genome assemblies of Stephania.</title>
        <authorList>
            <person name="Yang L."/>
        </authorList>
    </citation>
    <scope>NUCLEOTIDE SEQUENCE [LARGE SCALE GENOMIC DNA]</scope>
    <source>
        <strain evidence="2">QJT</strain>
        <tissue evidence="2">Leaf</tissue>
    </source>
</reference>
<dbReference type="AlphaFoldDB" id="A0AAP0I7X8"/>
<dbReference type="Proteomes" id="UP001417504">
    <property type="component" value="Unassembled WGS sequence"/>
</dbReference>
<sequence length="82" mass="8026">MSNPNSGGGGSNPNSGGGGGGGNNGVHNQHSPDRGAAARGVLPWGGPSFSNVAPPTRGGILKKIILNGSNTNPSPNYTHPNN</sequence>
<comment type="caution">
    <text evidence="2">The sequence shown here is derived from an EMBL/GenBank/DDBJ whole genome shotgun (WGS) entry which is preliminary data.</text>
</comment>
<evidence type="ECO:0000313" key="2">
    <source>
        <dbReference type="EMBL" id="KAK9110339.1"/>
    </source>
</evidence>
<dbReference type="EMBL" id="JBBNAE010000007">
    <property type="protein sequence ID" value="KAK9110339.1"/>
    <property type="molecule type" value="Genomic_DNA"/>
</dbReference>
<keyword evidence="3" id="KW-1185">Reference proteome</keyword>
<proteinExistence type="predicted"/>
<organism evidence="2 3">
    <name type="scientific">Stephania japonica</name>
    <dbReference type="NCBI Taxonomy" id="461633"/>
    <lineage>
        <taxon>Eukaryota</taxon>
        <taxon>Viridiplantae</taxon>
        <taxon>Streptophyta</taxon>
        <taxon>Embryophyta</taxon>
        <taxon>Tracheophyta</taxon>
        <taxon>Spermatophyta</taxon>
        <taxon>Magnoliopsida</taxon>
        <taxon>Ranunculales</taxon>
        <taxon>Menispermaceae</taxon>
        <taxon>Menispermoideae</taxon>
        <taxon>Cissampelideae</taxon>
        <taxon>Stephania</taxon>
    </lineage>
</organism>
<name>A0AAP0I7X8_9MAGN</name>
<protein>
    <submittedName>
        <fullName evidence="2">Uncharacterized protein</fullName>
    </submittedName>
</protein>
<evidence type="ECO:0000313" key="3">
    <source>
        <dbReference type="Proteomes" id="UP001417504"/>
    </source>
</evidence>
<gene>
    <name evidence="2" type="ORF">Sjap_018399</name>
</gene>